<feature type="non-terminal residue" evidence="7">
    <location>
        <position position="231"/>
    </location>
</feature>
<dbReference type="PROSITE" id="PS50023">
    <property type="entry name" value="LIM_DOMAIN_2"/>
    <property type="match status" value="1"/>
</dbReference>
<evidence type="ECO:0000259" key="6">
    <source>
        <dbReference type="PROSITE" id="PS50023"/>
    </source>
</evidence>
<evidence type="ECO:0000256" key="5">
    <source>
        <dbReference type="SAM" id="Phobius"/>
    </source>
</evidence>
<keyword evidence="5" id="KW-0472">Membrane</keyword>
<dbReference type="AlphaFoldDB" id="A0ABD2PQU6"/>
<keyword evidence="8" id="KW-1185">Reference proteome</keyword>
<dbReference type="InterPro" id="IPR047120">
    <property type="entry name" value="Pk/Esn/Tes"/>
</dbReference>
<feature type="transmembrane region" description="Helical" evidence="5">
    <location>
        <begin position="117"/>
        <end position="138"/>
    </location>
</feature>
<keyword evidence="3 4" id="KW-0440">LIM domain</keyword>
<dbReference type="InterPro" id="IPR001781">
    <property type="entry name" value="Znf_LIM"/>
</dbReference>
<comment type="caution">
    <text evidence="7">The sequence shown here is derived from an EMBL/GenBank/DDBJ whole genome shotgun (WGS) entry which is preliminary data.</text>
</comment>
<dbReference type="PANTHER" id="PTHR24211">
    <property type="entry name" value="LIM DOMAIN-CONTAINING PROTEIN"/>
    <property type="match status" value="1"/>
</dbReference>
<keyword evidence="1 4" id="KW-0479">Metal-binding</keyword>
<keyword evidence="5" id="KW-1133">Transmembrane helix</keyword>
<evidence type="ECO:0000313" key="8">
    <source>
        <dbReference type="Proteomes" id="UP001626550"/>
    </source>
</evidence>
<dbReference type="GO" id="GO:0046872">
    <property type="term" value="F:metal ion binding"/>
    <property type="evidence" value="ECO:0007669"/>
    <property type="project" value="UniProtKB-KW"/>
</dbReference>
<evidence type="ECO:0000256" key="1">
    <source>
        <dbReference type="ARBA" id="ARBA00022723"/>
    </source>
</evidence>
<feature type="domain" description="LIM zinc-binding" evidence="6">
    <location>
        <begin position="143"/>
        <end position="224"/>
    </location>
</feature>
<dbReference type="PANTHER" id="PTHR24211:SF37">
    <property type="entry name" value="PROTEIN ESPINAS-LIKE PROTEIN"/>
    <property type="match status" value="1"/>
</dbReference>
<dbReference type="Pfam" id="PF00412">
    <property type="entry name" value="LIM"/>
    <property type="match status" value="1"/>
</dbReference>
<gene>
    <name evidence="7" type="primary">FHL2_2</name>
    <name evidence="7" type="ORF">Ciccas_011593</name>
</gene>
<keyword evidence="5" id="KW-0812">Transmembrane</keyword>
<reference evidence="7 8" key="1">
    <citation type="submission" date="2024-11" db="EMBL/GenBank/DDBJ databases">
        <title>Adaptive evolution of stress response genes in parasites aligns with host niche diversity.</title>
        <authorList>
            <person name="Hahn C."/>
            <person name="Resl P."/>
        </authorList>
    </citation>
    <scope>NUCLEOTIDE SEQUENCE [LARGE SCALE GENOMIC DNA]</scope>
    <source>
        <strain evidence="7">EGGRZ-B1_66</strain>
        <tissue evidence="7">Body</tissue>
    </source>
</reference>
<dbReference type="Proteomes" id="UP001626550">
    <property type="component" value="Unassembled WGS sequence"/>
</dbReference>
<dbReference type="Gene3D" id="2.10.110.10">
    <property type="entry name" value="Cysteine Rich Protein"/>
    <property type="match status" value="1"/>
</dbReference>
<dbReference type="EMBL" id="JBJKFK010003488">
    <property type="protein sequence ID" value="KAL3309854.1"/>
    <property type="molecule type" value="Genomic_DNA"/>
</dbReference>
<dbReference type="SMART" id="SM00132">
    <property type="entry name" value="LIM"/>
    <property type="match status" value="1"/>
</dbReference>
<evidence type="ECO:0000313" key="7">
    <source>
        <dbReference type="EMBL" id="KAL3309854.1"/>
    </source>
</evidence>
<evidence type="ECO:0000256" key="4">
    <source>
        <dbReference type="PROSITE-ProRule" id="PRU00125"/>
    </source>
</evidence>
<dbReference type="SUPFAM" id="SSF57716">
    <property type="entry name" value="Glucocorticoid receptor-like (DNA-binding domain)"/>
    <property type="match status" value="1"/>
</dbReference>
<sequence length="231" mass="26737">MDSTNSSYFEELEIEDLNLLVRQRESVELAKKFGCEWLPHGLEEQYVELFLRMADINPHGDDLSKSRSHFLRKLIPPQDRKPEHSILKAGRKFDPNAFEAEQREAIRFKNSRNKRDLSIGFIGIVCAIPGIVSFRLNYLRTTKPCQKCSDIVPKDSICVRVKSEHRSSSNLTESVVRLDSNKTPIWHPTCFTCSTCSEHLVDYVYGWSNGMPYCLRHYGELIRPRCNTCDH</sequence>
<evidence type="ECO:0000256" key="2">
    <source>
        <dbReference type="ARBA" id="ARBA00022833"/>
    </source>
</evidence>
<protein>
    <submittedName>
        <fullName evidence="7">Four and a half LIM domains protein 2</fullName>
    </submittedName>
</protein>
<proteinExistence type="predicted"/>
<organism evidence="7 8">
    <name type="scientific">Cichlidogyrus casuarinus</name>
    <dbReference type="NCBI Taxonomy" id="1844966"/>
    <lineage>
        <taxon>Eukaryota</taxon>
        <taxon>Metazoa</taxon>
        <taxon>Spiralia</taxon>
        <taxon>Lophotrochozoa</taxon>
        <taxon>Platyhelminthes</taxon>
        <taxon>Monogenea</taxon>
        <taxon>Monopisthocotylea</taxon>
        <taxon>Dactylogyridea</taxon>
        <taxon>Ancyrocephalidae</taxon>
        <taxon>Cichlidogyrus</taxon>
    </lineage>
</organism>
<evidence type="ECO:0000256" key="3">
    <source>
        <dbReference type="ARBA" id="ARBA00023038"/>
    </source>
</evidence>
<name>A0ABD2PQU6_9PLAT</name>
<accession>A0ABD2PQU6</accession>
<keyword evidence="2 4" id="KW-0862">Zinc</keyword>